<gene>
    <name evidence="8" type="ORF">BQ4739_LOCUS12480</name>
    <name evidence="9" type="ORF">BQ4739_LOCUS18982</name>
</gene>
<evidence type="ECO:0000256" key="5">
    <source>
        <dbReference type="ARBA" id="ARBA00022801"/>
    </source>
</evidence>
<dbReference type="SUPFAM" id="SSF53187">
    <property type="entry name" value="Zn-dependent exopeptidases"/>
    <property type="match status" value="2"/>
</dbReference>
<organism evidence="8 10">
    <name type="scientific">Tetradesmus obliquus</name>
    <name type="common">Green alga</name>
    <name type="synonym">Acutodesmus obliquus</name>
    <dbReference type="NCBI Taxonomy" id="3088"/>
    <lineage>
        <taxon>Eukaryota</taxon>
        <taxon>Viridiplantae</taxon>
        <taxon>Chlorophyta</taxon>
        <taxon>core chlorophytes</taxon>
        <taxon>Chlorophyceae</taxon>
        <taxon>CS clade</taxon>
        <taxon>Sphaeropleales</taxon>
        <taxon>Scenedesmaceae</taxon>
        <taxon>Tetradesmus</taxon>
    </lineage>
</organism>
<dbReference type="STRING" id="3088.A0A383W484"/>
<accession>A0A383W484</accession>
<dbReference type="InterPro" id="IPR010158">
    <property type="entry name" value="Amidase_Cbmase"/>
</dbReference>
<dbReference type="Gene3D" id="3.40.630.10">
    <property type="entry name" value="Zn peptidases"/>
    <property type="match status" value="2"/>
</dbReference>
<dbReference type="AlphaFoldDB" id="A0A383W484"/>
<evidence type="ECO:0000256" key="1">
    <source>
        <dbReference type="ARBA" id="ARBA00001936"/>
    </source>
</evidence>
<keyword evidence="6" id="KW-0464">Manganese</keyword>
<comment type="cofactor">
    <cofactor evidence="1">
        <name>Mn(2+)</name>
        <dbReference type="ChEBI" id="CHEBI:29035"/>
    </cofactor>
</comment>
<keyword evidence="10" id="KW-1185">Reference proteome</keyword>
<reference evidence="8 10" key="1">
    <citation type="submission" date="2016-10" db="EMBL/GenBank/DDBJ databases">
        <authorList>
            <person name="Cai Z."/>
        </authorList>
    </citation>
    <scope>NUCLEOTIDE SEQUENCE [LARGE SCALE GENOMIC DNA]</scope>
</reference>
<dbReference type="PANTHER" id="PTHR32494:SF19">
    <property type="entry name" value="ALLANTOATE DEIMINASE-RELATED"/>
    <property type="match status" value="1"/>
</dbReference>
<evidence type="ECO:0000256" key="3">
    <source>
        <dbReference type="ARBA" id="ARBA00022631"/>
    </source>
</evidence>
<dbReference type="GO" id="GO:0006144">
    <property type="term" value="P:purine nucleobase metabolic process"/>
    <property type="evidence" value="ECO:0007669"/>
    <property type="project" value="UniProtKB-KW"/>
</dbReference>
<dbReference type="EMBL" id="FNXT01001327">
    <property type="protein sequence ID" value="SZX78665.1"/>
    <property type="molecule type" value="Genomic_DNA"/>
</dbReference>
<evidence type="ECO:0000313" key="8">
    <source>
        <dbReference type="EMBL" id="SZX72291.1"/>
    </source>
</evidence>
<protein>
    <recommendedName>
        <fullName evidence="11">Peptidase M20 dimerisation domain-containing protein</fullName>
    </recommendedName>
</protein>
<dbReference type="GO" id="GO:0016813">
    <property type="term" value="F:hydrolase activity, acting on carbon-nitrogen (but not peptide) bonds, in linear amidines"/>
    <property type="evidence" value="ECO:0007669"/>
    <property type="project" value="InterPro"/>
</dbReference>
<evidence type="ECO:0000313" key="10">
    <source>
        <dbReference type="Proteomes" id="UP000256970"/>
    </source>
</evidence>
<dbReference type="SUPFAM" id="SSF55031">
    <property type="entry name" value="Bacterial exopeptidase dimerisation domain"/>
    <property type="match status" value="1"/>
</dbReference>
<feature type="region of interest" description="Disordered" evidence="7">
    <location>
        <begin position="462"/>
        <end position="488"/>
    </location>
</feature>
<keyword evidence="5" id="KW-0378">Hydrolase</keyword>
<name>A0A383W484_TETOB</name>
<dbReference type="PANTHER" id="PTHR32494">
    <property type="entry name" value="ALLANTOATE DEIMINASE-RELATED"/>
    <property type="match status" value="1"/>
</dbReference>
<evidence type="ECO:0008006" key="11">
    <source>
        <dbReference type="Google" id="ProtNLM"/>
    </source>
</evidence>
<sequence>MPGHVWKHVLDVEPNRHLQQLGEISESDAVLTRTYFSDAHMKAAHKILRWMEQAGMTAYIDAIGNVHGVVEGSNPELGELLVGSHYDTVVDGGKFDGAMGLLLAISAVKAVHLEALKRANKLSMLQWAIDNVSPDEDIDLPIRAVKGLLSGSIRVVGFCDEEGIRFKSTFLGSRAIAGTLLKHNQLAARGADGRTLEEVLATSGGLTGVVVPNPTEAVQALALKPGSVRHYVEFHIEQGPQLEAAGLALGVVSGIAGQTWLAVSVEGVQNHGGTVPMPLRKDPMAAAAEAITAVEGTCLGSSDALGELSVEGEALVCTVGSIKVHPNQVRHENRLTVTDIRSNTSQTWSNLVKAGIMCLGEMAVAGEALVCTVGSIKVHPNQVNIIPKWVNFTVDVRCRREEFRQEVIALAEARIQAVCARRGVNCSVTRTHNAPPVHSDGRLVSKLQEAVRNAQPMIQQLAAAAEDSSSSSSSSSNACSASGGSDSSSCTAGNAGSISSFRSTQSEVPVLLSGAGHDAMAIADITKIGMVFVRCAGGVSHNPAEYVDPRDVAAATAAFATFMEMDVLDWEQHSDDSYKPVS</sequence>
<dbReference type="Proteomes" id="UP000256970">
    <property type="component" value="Unassembled WGS sequence"/>
</dbReference>
<keyword evidence="4" id="KW-0479">Metal-binding</keyword>
<dbReference type="Pfam" id="PF01546">
    <property type="entry name" value="Peptidase_M20"/>
    <property type="match status" value="1"/>
</dbReference>
<dbReference type="InterPro" id="IPR002933">
    <property type="entry name" value="Peptidase_M20"/>
</dbReference>
<evidence type="ECO:0000256" key="2">
    <source>
        <dbReference type="ARBA" id="ARBA00011738"/>
    </source>
</evidence>
<dbReference type="Gene3D" id="3.30.70.360">
    <property type="match status" value="1"/>
</dbReference>
<evidence type="ECO:0000256" key="7">
    <source>
        <dbReference type="SAM" id="MobiDB-lite"/>
    </source>
</evidence>
<dbReference type="GO" id="GO:0046872">
    <property type="term" value="F:metal ion binding"/>
    <property type="evidence" value="ECO:0007669"/>
    <property type="project" value="UniProtKB-KW"/>
</dbReference>
<dbReference type="EMBL" id="FNXT01001125">
    <property type="protein sequence ID" value="SZX72291.1"/>
    <property type="molecule type" value="Genomic_DNA"/>
</dbReference>
<evidence type="ECO:0000256" key="6">
    <source>
        <dbReference type="ARBA" id="ARBA00023211"/>
    </source>
</evidence>
<comment type="subunit">
    <text evidence="2">Homodimer.</text>
</comment>
<evidence type="ECO:0000256" key="4">
    <source>
        <dbReference type="ARBA" id="ARBA00022723"/>
    </source>
</evidence>
<keyword evidence="3" id="KW-0659">Purine metabolism</keyword>
<proteinExistence type="predicted"/>
<evidence type="ECO:0000313" key="9">
    <source>
        <dbReference type="EMBL" id="SZX78665.1"/>
    </source>
</evidence>
<dbReference type="InterPro" id="IPR036264">
    <property type="entry name" value="Bact_exopeptidase_dim_dom"/>
</dbReference>